<dbReference type="GO" id="GO:0003677">
    <property type="term" value="F:DNA binding"/>
    <property type="evidence" value="ECO:0007669"/>
    <property type="project" value="InterPro"/>
</dbReference>
<proteinExistence type="predicted"/>
<gene>
    <name evidence="3" type="ORF">ODE01S_11880</name>
</gene>
<dbReference type="InterPro" id="IPR040452">
    <property type="entry name" value="SfsA_C"/>
</dbReference>
<evidence type="ECO:0000259" key="1">
    <source>
        <dbReference type="Pfam" id="PF03749"/>
    </source>
</evidence>
<organism evidence="3 4">
    <name type="scientific">Oceanithermus desulfurans NBRC 100063</name>
    <dbReference type="NCBI Taxonomy" id="1227550"/>
    <lineage>
        <taxon>Bacteria</taxon>
        <taxon>Thermotogati</taxon>
        <taxon>Deinococcota</taxon>
        <taxon>Deinococci</taxon>
        <taxon>Thermales</taxon>
        <taxon>Thermaceae</taxon>
        <taxon>Oceanithermus</taxon>
    </lineage>
</organism>
<evidence type="ECO:0000259" key="2">
    <source>
        <dbReference type="Pfam" id="PF17746"/>
    </source>
</evidence>
<evidence type="ECO:0000313" key="4">
    <source>
        <dbReference type="Proteomes" id="UP000321827"/>
    </source>
</evidence>
<feature type="domain" description="Sugar fermentation stimulation protein C-terminal" evidence="1">
    <location>
        <begin position="95"/>
        <end position="206"/>
    </location>
</feature>
<dbReference type="Pfam" id="PF17746">
    <property type="entry name" value="SfsA_N"/>
    <property type="match status" value="1"/>
</dbReference>
<feature type="domain" description="SfsA N-terminal OB" evidence="2">
    <location>
        <begin position="16"/>
        <end position="77"/>
    </location>
</feature>
<name>A0A511RJC1_9DEIN</name>
<sequence length="220" mass="24181">MELDVRFPASLEARLIRRENRFVVRAVAGGKELRLHLPNTGRLVWLKPETPLRYLSRSGGRTQGRVLLARDGAVWALLDSAYAEAGLPRLLARWGWGFLAAQPRVEGSRLDALVRDAAGRERWLELKSVTHVEAGTACFPDAPSARALRHLRLLARHRGALVFAVLRADAARFAPCPVDPAFAGALCRALEAGLWARAVRARVEPAGLVWDAELPLYCGA</sequence>
<dbReference type="EMBL" id="BJXN01000007">
    <property type="protein sequence ID" value="GEM89754.1"/>
    <property type="molecule type" value="Genomic_DNA"/>
</dbReference>
<dbReference type="RefSeq" id="WP_147146859.1">
    <property type="nucleotide sequence ID" value="NZ_BJXN01000007.1"/>
</dbReference>
<dbReference type="InterPro" id="IPR041465">
    <property type="entry name" value="SfsA_N"/>
</dbReference>
<dbReference type="InterPro" id="IPR005224">
    <property type="entry name" value="SfsA"/>
</dbReference>
<evidence type="ECO:0000313" key="3">
    <source>
        <dbReference type="EMBL" id="GEM89754.1"/>
    </source>
</evidence>
<comment type="caution">
    <text evidence="3">The sequence shown here is derived from an EMBL/GenBank/DDBJ whole genome shotgun (WGS) entry which is preliminary data.</text>
</comment>
<dbReference type="OrthoDB" id="9802365at2"/>
<dbReference type="Gene3D" id="3.40.1350.60">
    <property type="match status" value="1"/>
</dbReference>
<dbReference type="AlphaFoldDB" id="A0A511RJC1"/>
<dbReference type="CDD" id="cd22359">
    <property type="entry name" value="SfsA-like_bacterial"/>
    <property type="match status" value="1"/>
</dbReference>
<dbReference type="Pfam" id="PF03749">
    <property type="entry name" value="SfsA"/>
    <property type="match status" value="1"/>
</dbReference>
<dbReference type="PANTHER" id="PTHR30545">
    <property type="entry name" value="SUGAR FERMENTATION STIMULATION PROTEIN A"/>
    <property type="match status" value="1"/>
</dbReference>
<accession>A0A511RJC1</accession>
<dbReference type="Gene3D" id="2.40.50.580">
    <property type="match status" value="1"/>
</dbReference>
<dbReference type="PANTHER" id="PTHR30545:SF2">
    <property type="entry name" value="SUGAR FERMENTATION STIMULATION PROTEIN A"/>
    <property type="match status" value="1"/>
</dbReference>
<dbReference type="Proteomes" id="UP000321827">
    <property type="component" value="Unassembled WGS sequence"/>
</dbReference>
<protein>
    <submittedName>
        <fullName evidence="3">Sugar fermentation stimulation protein</fullName>
    </submittedName>
</protein>
<reference evidence="3 4" key="1">
    <citation type="submission" date="2019-07" db="EMBL/GenBank/DDBJ databases">
        <title>Whole genome shotgun sequence of Oceanithermus desulfurans NBRC 100063.</title>
        <authorList>
            <person name="Hosoyama A."/>
            <person name="Uohara A."/>
            <person name="Ohji S."/>
            <person name="Ichikawa N."/>
        </authorList>
    </citation>
    <scope>NUCLEOTIDE SEQUENCE [LARGE SCALE GENOMIC DNA]</scope>
    <source>
        <strain evidence="3 4">NBRC 100063</strain>
    </source>
</reference>